<proteinExistence type="evidence at transcript level"/>
<sequence length="42" mass="4999">MHLSRLHNHLLDGMQRHLACCVGLERILHPVLWFEQSHQDLN</sequence>
<accession>I3S6N1</accession>
<evidence type="ECO:0000313" key="1">
    <source>
        <dbReference type="EMBL" id="AFK35923.1"/>
    </source>
</evidence>
<protein>
    <submittedName>
        <fullName evidence="1">Uncharacterized protein</fullName>
    </submittedName>
</protein>
<dbReference type="EMBL" id="BT136128">
    <property type="protein sequence ID" value="AFK35923.1"/>
    <property type="molecule type" value="mRNA"/>
</dbReference>
<reference evidence="1" key="1">
    <citation type="submission" date="2012-05" db="EMBL/GenBank/DDBJ databases">
        <authorList>
            <person name="Krishnakumar V."/>
            <person name="Cheung F."/>
            <person name="Xiao Y."/>
            <person name="Chan A."/>
            <person name="Moskal W.A."/>
            <person name="Town C.D."/>
        </authorList>
    </citation>
    <scope>NUCLEOTIDE SEQUENCE</scope>
</reference>
<organism evidence="1">
    <name type="scientific">Medicago truncatula</name>
    <name type="common">Barrel medic</name>
    <name type="synonym">Medicago tribuloides</name>
    <dbReference type="NCBI Taxonomy" id="3880"/>
    <lineage>
        <taxon>Eukaryota</taxon>
        <taxon>Viridiplantae</taxon>
        <taxon>Streptophyta</taxon>
        <taxon>Embryophyta</taxon>
        <taxon>Tracheophyta</taxon>
        <taxon>Spermatophyta</taxon>
        <taxon>Magnoliopsida</taxon>
        <taxon>eudicotyledons</taxon>
        <taxon>Gunneridae</taxon>
        <taxon>Pentapetalae</taxon>
        <taxon>rosids</taxon>
        <taxon>fabids</taxon>
        <taxon>Fabales</taxon>
        <taxon>Fabaceae</taxon>
        <taxon>Papilionoideae</taxon>
        <taxon>50 kb inversion clade</taxon>
        <taxon>NPAAA clade</taxon>
        <taxon>Hologalegina</taxon>
        <taxon>IRL clade</taxon>
        <taxon>Trifolieae</taxon>
        <taxon>Medicago</taxon>
    </lineage>
</organism>
<name>I3S6N1_MEDTR</name>
<dbReference type="AlphaFoldDB" id="I3S6N1"/>